<dbReference type="Pfam" id="PF07859">
    <property type="entry name" value="Abhydrolase_3"/>
    <property type="match status" value="1"/>
</dbReference>
<keyword evidence="3" id="KW-1185">Reference proteome</keyword>
<dbReference type="InterPro" id="IPR013094">
    <property type="entry name" value="AB_hydrolase_3"/>
</dbReference>
<evidence type="ECO:0000313" key="2">
    <source>
        <dbReference type="EMBL" id="KAK4146019.1"/>
    </source>
</evidence>
<dbReference type="GO" id="GO:0016787">
    <property type="term" value="F:hydrolase activity"/>
    <property type="evidence" value="ECO:0007669"/>
    <property type="project" value="UniProtKB-KW"/>
</dbReference>
<sequence length="362" mass="39524">MWTARIQAGTADFEARFEHIRVTYKTVDDTQLEAAVFIPKTLTSRSDPVSAPVLVHFHGGALITGAAPDLCFLSDWVRDLAHTIPAIFISPSYRLAPETPAVSILDDIADFWRWLPVHLPSLFSSPPSPPSPSSSSQSNNSPNWQHITPDLTRLLALGESAGGYLALQSALLLSVRPALRAVVALYPAIYPDLAVFNSHSSDAKKVNEDDNAVVTAFLAARQGSNQTTRTSTPWPGLLTETIAAMTTGRAKEVWGPDEEGRLELGYALQQARNRAERKRKGGLPPIWVVQGTEDTVVPKKGTDEMVKRLREEGPEGTEVKYTVREGGHGFDIPLRLGEGEEGWVREGVEWVRGFWLGGAAKA</sequence>
<dbReference type="AlphaFoldDB" id="A0AAN6ZQ83"/>
<name>A0AAN6ZQ83_9PEZI</name>
<gene>
    <name evidence="2" type="ORF">C8A04DRAFT_10076</name>
</gene>
<reference evidence="2" key="1">
    <citation type="journal article" date="2023" name="Mol. Phylogenet. Evol.">
        <title>Genome-scale phylogeny and comparative genomics of the fungal order Sordariales.</title>
        <authorList>
            <person name="Hensen N."/>
            <person name="Bonometti L."/>
            <person name="Westerberg I."/>
            <person name="Brannstrom I.O."/>
            <person name="Guillou S."/>
            <person name="Cros-Aarteil S."/>
            <person name="Calhoun S."/>
            <person name="Haridas S."/>
            <person name="Kuo A."/>
            <person name="Mondo S."/>
            <person name="Pangilinan J."/>
            <person name="Riley R."/>
            <person name="LaButti K."/>
            <person name="Andreopoulos B."/>
            <person name="Lipzen A."/>
            <person name="Chen C."/>
            <person name="Yan M."/>
            <person name="Daum C."/>
            <person name="Ng V."/>
            <person name="Clum A."/>
            <person name="Steindorff A."/>
            <person name="Ohm R.A."/>
            <person name="Martin F."/>
            <person name="Silar P."/>
            <person name="Natvig D.O."/>
            <person name="Lalanne C."/>
            <person name="Gautier V."/>
            <person name="Ament-Velasquez S.L."/>
            <person name="Kruys A."/>
            <person name="Hutchinson M.I."/>
            <person name="Powell A.J."/>
            <person name="Barry K."/>
            <person name="Miller A.N."/>
            <person name="Grigoriev I.V."/>
            <person name="Debuchy R."/>
            <person name="Gladieux P."/>
            <person name="Hiltunen Thoren M."/>
            <person name="Johannesson H."/>
        </authorList>
    </citation>
    <scope>NUCLEOTIDE SEQUENCE</scope>
    <source>
        <strain evidence="2">CBS 141.50</strain>
    </source>
</reference>
<proteinExistence type="predicted"/>
<accession>A0AAN6ZQ83</accession>
<dbReference type="InterPro" id="IPR029058">
    <property type="entry name" value="AB_hydrolase_fold"/>
</dbReference>
<organism evidence="2 3">
    <name type="scientific">Dichotomopilus funicola</name>
    <dbReference type="NCBI Taxonomy" id="1934379"/>
    <lineage>
        <taxon>Eukaryota</taxon>
        <taxon>Fungi</taxon>
        <taxon>Dikarya</taxon>
        <taxon>Ascomycota</taxon>
        <taxon>Pezizomycotina</taxon>
        <taxon>Sordariomycetes</taxon>
        <taxon>Sordariomycetidae</taxon>
        <taxon>Sordariales</taxon>
        <taxon>Chaetomiaceae</taxon>
        <taxon>Dichotomopilus</taxon>
    </lineage>
</organism>
<dbReference type="PANTHER" id="PTHR23024:SF339">
    <property type="entry name" value="ALPHA_BETA HYDROLASE FOLD-3 DOMAIN-CONTAINING PROTEIN"/>
    <property type="match status" value="1"/>
</dbReference>
<dbReference type="GeneID" id="87813073"/>
<dbReference type="Gene3D" id="3.40.50.1820">
    <property type="entry name" value="alpha/beta hydrolase"/>
    <property type="match status" value="1"/>
</dbReference>
<dbReference type="InterPro" id="IPR050466">
    <property type="entry name" value="Carboxylest/Gibb_receptor"/>
</dbReference>
<dbReference type="SUPFAM" id="SSF53474">
    <property type="entry name" value="alpha/beta-Hydrolases"/>
    <property type="match status" value="1"/>
</dbReference>
<keyword evidence="2" id="KW-0378">Hydrolase</keyword>
<dbReference type="PANTHER" id="PTHR23024">
    <property type="entry name" value="ARYLACETAMIDE DEACETYLASE"/>
    <property type="match status" value="1"/>
</dbReference>
<comment type="caution">
    <text evidence="2">The sequence shown here is derived from an EMBL/GenBank/DDBJ whole genome shotgun (WGS) entry which is preliminary data.</text>
</comment>
<dbReference type="Proteomes" id="UP001302676">
    <property type="component" value="Unassembled WGS sequence"/>
</dbReference>
<evidence type="ECO:0000259" key="1">
    <source>
        <dbReference type="Pfam" id="PF07859"/>
    </source>
</evidence>
<protein>
    <submittedName>
        <fullName evidence="2">Alpha/Beta hydrolase protein</fullName>
    </submittedName>
</protein>
<dbReference type="EMBL" id="MU853564">
    <property type="protein sequence ID" value="KAK4146019.1"/>
    <property type="molecule type" value="Genomic_DNA"/>
</dbReference>
<feature type="domain" description="Alpha/beta hydrolase fold-3" evidence="1">
    <location>
        <begin position="54"/>
        <end position="215"/>
    </location>
</feature>
<reference evidence="2" key="2">
    <citation type="submission" date="2023-05" db="EMBL/GenBank/DDBJ databases">
        <authorList>
            <consortium name="Lawrence Berkeley National Laboratory"/>
            <person name="Steindorff A."/>
            <person name="Hensen N."/>
            <person name="Bonometti L."/>
            <person name="Westerberg I."/>
            <person name="Brannstrom I.O."/>
            <person name="Guillou S."/>
            <person name="Cros-Aarteil S."/>
            <person name="Calhoun S."/>
            <person name="Haridas S."/>
            <person name="Kuo A."/>
            <person name="Mondo S."/>
            <person name="Pangilinan J."/>
            <person name="Riley R."/>
            <person name="Labutti K."/>
            <person name="Andreopoulos B."/>
            <person name="Lipzen A."/>
            <person name="Chen C."/>
            <person name="Yanf M."/>
            <person name="Daum C."/>
            <person name="Ng V."/>
            <person name="Clum A."/>
            <person name="Ohm R."/>
            <person name="Martin F."/>
            <person name="Silar P."/>
            <person name="Natvig D."/>
            <person name="Lalanne C."/>
            <person name="Gautier V."/>
            <person name="Ament-Velasquez S.L."/>
            <person name="Kruys A."/>
            <person name="Hutchinson M.I."/>
            <person name="Powell A.J."/>
            <person name="Barry K."/>
            <person name="Miller A.N."/>
            <person name="Grigoriev I.V."/>
            <person name="Debuchy R."/>
            <person name="Gladieux P."/>
            <person name="Thoren M.H."/>
            <person name="Johannesson H."/>
        </authorList>
    </citation>
    <scope>NUCLEOTIDE SEQUENCE</scope>
    <source>
        <strain evidence="2">CBS 141.50</strain>
    </source>
</reference>
<evidence type="ECO:0000313" key="3">
    <source>
        <dbReference type="Proteomes" id="UP001302676"/>
    </source>
</evidence>
<dbReference type="RefSeq" id="XP_062639390.1">
    <property type="nucleotide sequence ID" value="XM_062776460.1"/>
</dbReference>